<gene>
    <name evidence="7" type="ORF">SAMN05880501_101281</name>
</gene>
<evidence type="ECO:0000259" key="6">
    <source>
        <dbReference type="Pfam" id="PF03275"/>
    </source>
</evidence>
<dbReference type="InterPro" id="IPR015899">
    <property type="entry name" value="UDP-GalPyranose_mutase_C"/>
</dbReference>
<evidence type="ECO:0000313" key="7">
    <source>
        <dbReference type="EMBL" id="SOB91273.1"/>
    </source>
</evidence>
<dbReference type="RefSeq" id="WP_097071857.1">
    <property type="nucleotide sequence ID" value="NZ_OBMQ01000001.1"/>
</dbReference>
<comment type="similarity">
    <text evidence="2">Belongs to the UDP-galactopyranose/dTDP-fucopyranose mutase family.</text>
</comment>
<dbReference type="OrthoDB" id="9769600at2"/>
<dbReference type="SUPFAM" id="SSF54373">
    <property type="entry name" value="FAD-linked reductases, C-terminal domain"/>
    <property type="match status" value="1"/>
</dbReference>
<dbReference type="GO" id="GO:0050660">
    <property type="term" value="F:flavin adenine dinucleotide binding"/>
    <property type="evidence" value="ECO:0007669"/>
    <property type="project" value="TreeGrafter"/>
</dbReference>
<reference evidence="8" key="1">
    <citation type="submission" date="2017-08" db="EMBL/GenBank/DDBJ databases">
        <authorList>
            <person name="Varghese N."/>
            <person name="Submissions S."/>
        </authorList>
    </citation>
    <scope>NUCLEOTIDE SEQUENCE [LARGE SCALE GENOMIC DNA]</scope>
    <source>
        <strain evidence="8">JC22</strain>
    </source>
</reference>
<sequence>MYHTIIIGAGYAGLVLAERLASQQNQKVLVIEQRQHIGGNAYDRYDEHGVLIHEYGPHIFHTRSKEVWDYLSQFTEWHHYEHRVLAKVDGQEVPIPFNLNTIERVFPPALAERLQKKLVDVFGYNVKVPILKLREQDDKDLKFLAEYVYEKVFLHYTLKQWGIGPEELDPTVTGRVPVYVSRDDRYFQDPYQGLPKYGYTEMFKNILNHPNIHLMFNTRYQDIMTISKDGHTLFGQPFEGQIIYTGMIDELFDFAYGELPYRSLRFEYDIFDVEYKQSVGQLNSPNGYDFTRITEFKHLTGQKHPKTSLAREYPQHYVKGENIPYYPITAEENQVKYKKYKQLADTLPNVHLVGRLAEYKYYDMDAVVATALKLYKKLASK</sequence>
<dbReference type="InterPro" id="IPR004379">
    <property type="entry name" value="UDP-GALP_mutase"/>
</dbReference>
<dbReference type="PANTHER" id="PTHR21197">
    <property type="entry name" value="UDP-GALACTOPYRANOSE MUTASE"/>
    <property type="match status" value="1"/>
</dbReference>
<dbReference type="Pfam" id="PF03275">
    <property type="entry name" value="GLF"/>
    <property type="match status" value="1"/>
</dbReference>
<feature type="domain" description="UDP-galactopyranose mutase C-terminal" evidence="6">
    <location>
        <begin position="151"/>
        <end position="361"/>
    </location>
</feature>
<dbReference type="AlphaFoldDB" id="A0A285RAY7"/>
<dbReference type="NCBIfam" id="TIGR00031">
    <property type="entry name" value="UDP-GALP_mutase"/>
    <property type="match status" value="1"/>
</dbReference>
<evidence type="ECO:0000256" key="4">
    <source>
        <dbReference type="ARBA" id="ARBA00022827"/>
    </source>
</evidence>
<organism evidence="7 8">
    <name type="scientific">Ureibacillus xyleni</name>
    <dbReference type="NCBI Taxonomy" id="614648"/>
    <lineage>
        <taxon>Bacteria</taxon>
        <taxon>Bacillati</taxon>
        <taxon>Bacillota</taxon>
        <taxon>Bacilli</taxon>
        <taxon>Bacillales</taxon>
        <taxon>Caryophanaceae</taxon>
        <taxon>Ureibacillus</taxon>
    </lineage>
</organism>
<dbReference type="Pfam" id="PF13450">
    <property type="entry name" value="NAD_binding_8"/>
    <property type="match status" value="1"/>
</dbReference>
<evidence type="ECO:0000256" key="3">
    <source>
        <dbReference type="ARBA" id="ARBA00022630"/>
    </source>
</evidence>
<evidence type="ECO:0000256" key="1">
    <source>
        <dbReference type="ARBA" id="ARBA00001974"/>
    </source>
</evidence>
<comment type="cofactor">
    <cofactor evidence="1">
        <name>FAD</name>
        <dbReference type="ChEBI" id="CHEBI:57692"/>
    </cofactor>
</comment>
<accession>A0A285RAY7</accession>
<keyword evidence="5" id="KW-0413">Isomerase</keyword>
<name>A0A285RAY7_9BACL</name>
<keyword evidence="3" id="KW-0285">Flavoprotein</keyword>
<dbReference type="Gene3D" id="3.40.50.720">
    <property type="entry name" value="NAD(P)-binding Rossmann-like Domain"/>
    <property type="match status" value="3"/>
</dbReference>
<keyword evidence="8" id="KW-1185">Reference proteome</keyword>
<evidence type="ECO:0000256" key="2">
    <source>
        <dbReference type="ARBA" id="ARBA00009321"/>
    </source>
</evidence>
<dbReference type="EMBL" id="OBMQ01000001">
    <property type="protein sequence ID" value="SOB91273.1"/>
    <property type="molecule type" value="Genomic_DNA"/>
</dbReference>
<dbReference type="PANTHER" id="PTHR21197:SF0">
    <property type="entry name" value="UDP-GALACTOPYRANOSE MUTASE"/>
    <property type="match status" value="1"/>
</dbReference>
<dbReference type="Proteomes" id="UP000219636">
    <property type="component" value="Unassembled WGS sequence"/>
</dbReference>
<dbReference type="GO" id="GO:0008767">
    <property type="term" value="F:UDP-galactopyranose mutase activity"/>
    <property type="evidence" value="ECO:0007669"/>
    <property type="project" value="InterPro"/>
</dbReference>
<evidence type="ECO:0000256" key="5">
    <source>
        <dbReference type="ARBA" id="ARBA00023235"/>
    </source>
</evidence>
<protein>
    <submittedName>
        <fullName evidence="7">UDP-galactopyranose mutase</fullName>
    </submittedName>
</protein>
<dbReference type="GO" id="GO:0005829">
    <property type="term" value="C:cytosol"/>
    <property type="evidence" value="ECO:0007669"/>
    <property type="project" value="TreeGrafter"/>
</dbReference>
<evidence type="ECO:0000313" key="8">
    <source>
        <dbReference type="Proteomes" id="UP000219636"/>
    </source>
</evidence>
<dbReference type="SUPFAM" id="SSF51971">
    <property type="entry name" value="Nucleotide-binding domain"/>
    <property type="match status" value="1"/>
</dbReference>
<proteinExistence type="inferred from homology"/>
<keyword evidence="4" id="KW-0274">FAD</keyword>